<reference evidence="2" key="1">
    <citation type="submission" date="2015-03" db="EMBL/GenBank/DDBJ databases">
        <title>Characterization of two novel Thaumarchaeota isolated from the Northern Adriatic Sea.</title>
        <authorList>
            <person name="Bayer B."/>
            <person name="Vojvoda J."/>
            <person name="Offre P."/>
            <person name="Srivastava A."/>
            <person name="Elisabeth N."/>
            <person name="Garcia J.A.L."/>
            <person name="Schleper C."/>
            <person name="Herndl G.J."/>
        </authorList>
    </citation>
    <scope>NUCLEOTIDE SEQUENCE [LARGE SCALE GENOMIC DNA]</scope>
    <source>
        <strain evidence="2">NF5</strain>
    </source>
</reference>
<dbReference type="KEGG" id="nin:NADRNF5_2121"/>
<dbReference type="Pfam" id="PF04464">
    <property type="entry name" value="Glyphos_transf"/>
    <property type="match status" value="1"/>
</dbReference>
<dbReference type="Gene3D" id="3.40.50.2000">
    <property type="entry name" value="Glycogen Phosphorylase B"/>
    <property type="match status" value="2"/>
</dbReference>
<dbReference type="Proteomes" id="UP000032408">
    <property type="component" value="Chromosome"/>
</dbReference>
<dbReference type="HOGENOM" id="CLU_438461_0_0_2"/>
<dbReference type="GeneID" id="24821288"/>
<name>A0A0D5C4S9_9ARCH</name>
<dbReference type="STRING" id="1580092.NADRNF5_2121"/>
<protein>
    <submittedName>
        <fullName evidence="1">Uncharacterized protein</fullName>
    </submittedName>
</protein>
<dbReference type="EMBL" id="CP011070">
    <property type="protein sequence ID" value="AJW71794.1"/>
    <property type="molecule type" value="Genomic_DNA"/>
</dbReference>
<dbReference type="SUPFAM" id="SSF53756">
    <property type="entry name" value="UDP-Glycosyltransferase/glycogen phosphorylase"/>
    <property type="match status" value="1"/>
</dbReference>
<accession>A0A0D5C4S9</accession>
<dbReference type="InterPro" id="IPR007554">
    <property type="entry name" value="Glycerophosphate_synth"/>
</dbReference>
<gene>
    <name evidence="1" type="ORF">NADRNF5_2121</name>
</gene>
<reference evidence="1 2" key="2">
    <citation type="journal article" date="2016" name="ISME J.">
        <title>Physiological and genomic characterization of two novel marine thaumarchaeal strains indicates niche differentiation.</title>
        <authorList>
            <person name="Bayer B."/>
            <person name="Vojvoda J."/>
            <person name="Offre P."/>
            <person name="Alves R.J."/>
            <person name="Elisabeth N.H."/>
            <person name="Garcia J.A."/>
            <person name="Volland J.M."/>
            <person name="Srivastava A."/>
            <person name="Schleper C."/>
            <person name="Herndl G.J."/>
        </authorList>
    </citation>
    <scope>NUCLEOTIDE SEQUENCE [LARGE SCALE GENOMIC DNA]</scope>
    <source>
        <strain evidence="1 2">NF5</strain>
    </source>
</reference>
<dbReference type="GO" id="GO:0016020">
    <property type="term" value="C:membrane"/>
    <property type="evidence" value="ECO:0007669"/>
    <property type="project" value="InterPro"/>
</dbReference>
<dbReference type="AlphaFoldDB" id="A0A0D5C4S9"/>
<dbReference type="GO" id="GO:0047355">
    <property type="term" value="F:CDP-glycerol glycerophosphotransferase activity"/>
    <property type="evidence" value="ECO:0007669"/>
    <property type="project" value="InterPro"/>
</dbReference>
<sequence>MPNSIILVKDANDFSSIDEKLFFENDVYSFSISAHKLLEEKKIPHKIAEEFLIENERLKIFDQVSSFHHWYKNSELKEVEFDEVNFFRFFDTIEFHTHLMNEFINFFTTRNIINKIKPKKIISTEKFSEILHTLNQKFDFEFEIKDIISSEKLLWEDIQIKQNIGKLPISFNLSRKNYHKVKSFWEKSIGSFYKLWFNFKDADKKTVIFLEFYPPLYEKLISNFIKIGYNVIFLNRRRPAISDKKSINLLKDLGVKIINYDEILKSNEKDSIKSIEKGLIEKLNHIFSNQKIFENIFVVEDFSLWNIIKNQLIKIYQTRIHEYLLTYYISKKILKQINIKFIMTLNEVGETEKIFLAANKNKIPSIVLEHGFAIFLPESTRFSTLSNYPSFTDKIAVWSLSQKDFLEKNLKTKSEKIIVSGSPRHDKLFTKTIKQKNKSHRILIAPTPITQIQGFDETKFHLKFEKIFTELCSILKNRNIEIILKLHPSQSFHNEIIKNLAKNLDPNITIHLMTSIVDLIQVSDSVITITPEGWGPSTIILESMILQKPIMNIILDNHFYDFPYVQQNAILIASEKSDLNDCVEKLVFNENYRNDLIKNGQKFIKSYLHEPGNASEIFVKNLISILEN</sequence>
<keyword evidence="2" id="KW-1185">Reference proteome</keyword>
<organism evidence="1 2">
    <name type="scientific">Nitrosopumilus adriaticus</name>
    <dbReference type="NCBI Taxonomy" id="1580092"/>
    <lineage>
        <taxon>Archaea</taxon>
        <taxon>Nitrososphaerota</taxon>
        <taxon>Nitrososphaeria</taxon>
        <taxon>Nitrosopumilales</taxon>
        <taxon>Nitrosopumilaceae</taxon>
        <taxon>Nitrosopumilus</taxon>
    </lineage>
</organism>
<dbReference type="OrthoDB" id="3302at2157"/>
<evidence type="ECO:0000313" key="1">
    <source>
        <dbReference type="EMBL" id="AJW71794.1"/>
    </source>
</evidence>
<evidence type="ECO:0000313" key="2">
    <source>
        <dbReference type="Proteomes" id="UP000032408"/>
    </source>
</evidence>
<proteinExistence type="predicted"/>
<dbReference type="RefSeq" id="WP_048118348.1">
    <property type="nucleotide sequence ID" value="NZ_CP011070.1"/>
</dbReference>